<dbReference type="EMBL" id="LAZR01010905">
    <property type="protein sequence ID" value="KKM64409.1"/>
    <property type="molecule type" value="Genomic_DNA"/>
</dbReference>
<gene>
    <name evidence="1" type="ORF">LCGC14_1501670</name>
</gene>
<organism evidence="1">
    <name type="scientific">marine sediment metagenome</name>
    <dbReference type="NCBI Taxonomy" id="412755"/>
    <lineage>
        <taxon>unclassified sequences</taxon>
        <taxon>metagenomes</taxon>
        <taxon>ecological metagenomes</taxon>
    </lineage>
</organism>
<evidence type="ECO:0000313" key="1">
    <source>
        <dbReference type="EMBL" id="KKM64409.1"/>
    </source>
</evidence>
<comment type="caution">
    <text evidence="1">The sequence shown here is derived from an EMBL/GenBank/DDBJ whole genome shotgun (WGS) entry which is preliminary data.</text>
</comment>
<name>A0A0F9J3Y6_9ZZZZ</name>
<proteinExistence type="predicted"/>
<sequence>MNDQKPEKIEKPEELLRAEQLINEDKLDEALTLLNNYEQKEELSHHDKASCRLLQCQILL</sequence>
<dbReference type="AlphaFoldDB" id="A0A0F9J3Y6"/>
<reference evidence="1" key="1">
    <citation type="journal article" date="2015" name="Nature">
        <title>Complex archaea that bridge the gap between prokaryotes and eukaryotes.</title>
        <authorList>
            <person name="Spang A."/>
            <person name="Saw J.H."/>
            <person name="Jorgensen S.L."/>
            <person name="Zaremba-Niedzwiedzka K."/>
            <person name="Martijn J."/>
            <person name="Lind A.E."/>
            <person name="van Eijk R."/>
            <person name="Schleper C."/>
            <person name="Guy L."/>
            <person name="Ettema T.J."/>
        </authorList>
    </citation>
    <scope>NUCLEOTIDE SEQUENCE</scope>
</reference>
<accession>A0A0F9J3Y6</accession>
<protein>
    <submittedName>
        <fullName evidence="1">Uncharacterized protein</fullName>
    </submittedName>
</protein>